<evidence type="ECO:0000313" key="1">
    <source>
        <dbReference type="EMBL" id="QUE52277.1"/>
    </source>
</evidence>
<name>A0A975J1I9_9BACT</name>
<proteinExistence type="predicted"/>
<dbReference type="EMBL" id="CP073100">
    <property type="protein sequence ID" value="QUE52277.1"/>
    <property type="molecule type" value="Genomic_DNA"/>
</dbReference>
<gene>
    <name evidence="1" type="ORF">KBB96_05135</name>
</gene>
<accession>A0A975J1I9</accession>
<keyword evidence="2" id="KW-1185">Reference proteome</keyword>
<dbReference type="AlphaFoldDB" id="A0A975J1I9"/>
<protein>
    <submittedName>
        <fullName evidence="1">Uncharacterized protein</fullName>
    </submittedName>
</protein>
<sequence length="188" mass="20705">MDNSQHTGLLTLFSSFFDWLCQGTTIGEQEFGRATSSRGTDVATFRSGFLNRIGKAFGIGDSYGFSDQVVEGEVIAKEAAKKIGCEDGIVPEKDMGRFLDAEKELKAEMWKLTRQLRQRMGEVTGAGIDANYSSMLQSDARMTAIISEAVADGVPATLIDNVKQTLTNDQNRVMQSNAEILKNMSFRR</sequence>
<dbReference type="RefSeq" id="WP_211633078.1">
    <property type="nucleotide sequence ID" value="NZ_CP073100.1"/>
</dbReference>
<evidence type="ECO:0000313" key="2">
    <source>
        <dbReference type="Proteomes" id="UP000676169"/>
    </source>
</evidence>
<organism evidence="1 2">
    <name type="scientific">Luteolibacter ambystomatis</name>
    <dbReference type="NCBI Taxonomy" id="2824561"/>
    <lineage>
        <taxon>Bacteria</taxon>
        <taxon>Pseudomonadati</taxon>
        <taxon>Verrucomicrobiota</taxon>
        <taxon>Verrucomicrobiia</taxon>
        <taxon>Verrucomicrobiales</taxon>
        <taxon>Verrucomicrobiaceae</taxon>
        <taxon>Luteolibacter</taxon>
    </lineage>
</organism>
<dbReference type="KEGG" id="lamb:KBB96_05135"/>
<reference evidence="1" key="1">
    <citation type="submission" date="2021-04" db="EMBL/GenBank/DDBJ databases">
        <title>Luteolibacter sp. 32A isolated from the skin of an Anderson's salamander (Ambystoma andersonii).</title>
        <authorList>
            <person name="Spergser J."/>
            <person name="Busse H.-J."/>
        </authorList>
    </citation>
    <scope>NUCLEOTIDE SEQUENCE</scope>
    <source>
        <strain evidence="1">32A</strain>
    </source>
</reference>
<dbReference type="Proteomes" id="UP000676169">
    <property type="component" value="Chromosome"/>
</dbReference>